<organism evidence="3 5">
    <name type="scientific">Phytophthora infestans</name>
    <name type="common">Potato late blight agent</name>
    <name type="synonym">Botrytis infestans</name>
    <dbReference type="NCBI Taxonomy" id="4787"/>
    <lineage>
        <taxon>Eukaryota</taxon>
        <taxon>Sar</taxon>
        <taxon>Stramenopiles</taxon>
        <taxon>Oomycota</taxon>
        <taxon>Peronosporomycetes</taxon>
        <taxon>Peronosporales</taxon>
        <taxon>Peronosporaceae</taxon>
        <taxon>Phytophthora</taxon>
    </lineage>
</organism>
<evidence type="ECO:0000256" key="2">
    <source>
        <dbReference type="SAM" id="MobiDB-lite"/>
    </source>
</evidence>
<feature type="region of interest" description="Disordered" evidence="2">
    <location>
        <begin position="626"/>
        <end position="651"/>
    </location>
</feature>
<feature type="region of interest" description="Disordered" evidence="2">
    <location>
        <begin position="491"/>
        <end position="538"/>
    </location>
</feature>
<keyword evidence="1" id="KW-0175">Coiled coil</keyword>
<protein>
    <submittedName>
        <fullName evidence="3">Uncharacterized protein</fullName>
    </submittedName>
</protein>
<evidence type="ECO:0000313" key="4">
    <source>
        <dbReference type="EMBL" id="KAF4142367.1"/>
    </source>
</evidence>
<proteinExistence type="predicted"/>
<feature type="coiled-coil region" evidence="1">
    <location>
        <begin position="269"/>
        <end position="332"/>
    </location>
</feature>
<feature type="compositionally biased region" description="Basic and acidic residues" evidence="2">
    <location>
        <begin position="523"/>
        <end position="535"/>
    </location>
</feature>
<dbReference type="Proteomes" id="UP000704712">
    <property type="component" value="Unassembled WGS sequence"/>
</dbReference>
<dbReference type="AlphaFoldDB" id="A0A833SCU6"/>
<dbReference type="EMBL" id="WSZM01000476">
    <property type="protein sequence ID" value="KAF4032612.1"/>
    <property type="molecule type" value="Genomic_DNA"/>
</dbReference>
<reference evidence="3" key="1">
    <citation type="submission" date="2020-04" db="EMBL/GenBank/DDBJ databases">
        <title>Hybrid Assembly of Korean Phytophthora infestans isolates.</title>
        <authorList>
            <person name="Prokchorchik M."/>
            <person name="Lee Y."/>
            <person name="Seo J."/>
            <person name="Cho J.-H."/>
            <person name="Park Y.-E."/>
            <person name="Jang D.-C."/>
            <person name="Im J.-S."/>
            <person name="Choi J.-G."/>
            <person name="Park H.-J."/>
            <person name="Lee G.-B."/>
            <person name="Lee Y.-G."/>
            <person name="Hong S.-Y."/>
            <person name="Cho K."/>
            <person name="Sohn K.H."/>
        </authorList>
    </citation>
    <scope>NUCLEOTIDE SEQUENCE</scope>
    <source>
        <strain evidence="3">KR_1_A1</strain>
        <strain evidence="4">KR_2_A2</strain>
    </source>
</reference>
<gene>
    <name evidence="3" type="ORF">GN244_ATG15544</name>
    <name evidence="4" type="ORF">GN958_ATG08543</name>
</gene>
<dbReference type="EMBL" id="JAACNO010001196">
    <property type="protein sequence ID" value="KAF4142367.1"/>
    <property type="molecule type" value="Genomic_DNA"/>
</dbReference>
<accession>A0A833SCU6</accession>
<comment type="caution">
    <text evidence="3">The sequence shown here is derived from an EMBL/GenBank/DDBJ whole genome shotgun (WGS) entry which is preliminary data.</text>
</comment>
<feature type="compositionally biased region" description="Acidic residues" evidence="2">
    <location>
        <begin position="642"/>
        <end position="651"/>
    </location>
</feature>
<evidence type="ECO:0000313" key="5">
    <source>
        <dbReference type="Proteomes" id="UP000602510"/>
    </source>
</evidence>
<evidence type="ECO:0000313" key="3">
    <source>
        <dbReference type="EMBL" id="KAF4032612.1"/>
    </source>
</evidence>
<keyword evidence="5" id="KW-1185">Reference proteome</keyword>
<feature type="compositionally biased region" description="Basic and acidic residues" evidence="2">
    <location>
        <begin position="626"/>
        <end position="639"/>
    </location>
</feature>
<dbReference type="Proteomes" id="UP000602510">
    <property type="component" value="Unassembled WGS sequence"/>
</dbReference>
<feature type="region of interest" description="Disordered" evidence="2">
    <location>
        <begin position="437"/>
        <end position="456"/>
    </location>
</feature>
<evidence type="ECO:0000256" key="1">
    <source>
        <dbReference type="SAM" id="Coils"/>
    </source>
</evidence>
<sequence>MDAFSSGTAASRRPWSQTLSKKKPTSQLCRNEETVTLPILVRRPSRRNNLLSTFVASHFEENDRESYSRSQLRAMASSKLLSSSNNNARTHCSTERLAPLAPAIFKKTRNQQRQTLPKPLQAAINEVLAVRNEDESVSDRGESRDDCSLYYDESDRPAISKVKRTSPCKTQIQSRRPEWSRYIRRIMMTKGIQGSTLARYRRLVGIVARKNLNQSFADAAERVVQYRLEFRSAVIIQMMILNFLTRRRLAKQLLRHQAVAKIQRVWRKIVELEKQRKLAEAQRVENIERLQRFGAIRSIQRSYRKYRRICHLREEERRQQEQASLLQKARLKLLLRYQSWRENSKRVKNIRPELTDGGGISSITMRDERAGMEASCGSKETDVEVAAACVSIVREENVTADIVDVTLHRDKLNVAEQTLDVVFRKNDERLNDREATLPDDALNVPQQGESSEKREAVDTAAFTGKCLISNQYEDSSFRKCFLLDIVVDSESKTEPEDENESDENNQTVDEVPAEEPGFISCSDGRERSPPRHTDVTEGETTDTLAALAIIAATEIARTKAAKRISRFLLPKLQARQVQKTHAVVQIQCLARVYLAKLCMDRVRLALLHSLRAQLLASWQVTSSTDTDEKLNEVRGHDPNLDQNDDEDDELDQELQGYQPSTHEFSDEYIHVLPTWNGQIPPGVPLLRSSAGAPLLSLWKWSWPDEKWISNNQ</sequence>
<feature type="region of interest" description="Disordered" evidence="2">
    <location>
        <begin position="1"/>
        <end position="28"/>
    </location>
</feature>
<name>A0A833SCU6_PHYIN</name>